<dbReference type="EMBL" id="JMQC01000008">
    <property type="protein sequence ID" value="KFM99239.1"/>
    <property type="molecule type" value="Genomic_DNA"/>
</dbReference>
<reference evidence="1 3" key="1">
    <citation type="submission" date="2014-04" db="EMBL/GenBank/DDBJ databases">
        <authorList>
            <person name="Bishop-Lilly K.A."/>
            <person name="Broomall S.M."/>
            <person name="Chain P.S."/>
            <person name="Chertkov O."/>
            <person name="Coyne S.R."/>
            <person name="Daligault H.E."/>
            <person name="Davenport K.W."/>
            <person name="Erkkila T."/>
            <person name="Frey K.G."/>
            <person name="Gibbons H.S."/>
            <person name="Gu W."/>
            <person name="Jaissle J."/>
            <person name="Johnson S.L."/>
            <person name="Koroleva G.I."/>
            <person name="Ladner J.T."/>
            <person name="Lo C.-C."/>
            <person name="Minogue T.D."/>
            <person name="Munk C."/>
            <person name="Palacios G.F."/>
            <person name="Redden C.L."/>
            <person name="Rosenzweig C.N."/>
            <person name="Scholz M.B."/>
            <person name="Teshima H."/>
            <person name="Xu Y."/>
        </authorList>
    </citation>
    <scope>NUCLEOTIDE SEQUENCE [LARGE SCALE GENOMIC DNA]</scope>
    <source>
        <strain evidence="1 3">BHP</strain>
    </source>
</reference>
<reference evidence="2 4" key="2">
    <citation type="submission" date="2018-08" db="EMBL/GenBank/DDBJ databases">
        <title>Bacillus clarus sp. nov. strain PS00077A.</title>
        <authorList>
            <person name="Mendez Acevedo M."/>
            <person name="Carroll L."/>
            <person name="Mukherjee M."/>
            <person name="Wiedmann M."/>
            <person name="Kovac J."/>
        </authorList>
    </citation>
    <scope>NUCLEOTIDE SEQUENCE [LARGE SCALE GENOMIC DNA]</scope>
    <source>
        <strain evidence="2 4">PS00077A</strain>
    </source>
</reference>
<accession>A0A090YL96</accession>
<comment type="caution">
    <text evidence="1">The sequence shown here is derived from an EMBL/GenBank/DDBJ whole genome shotgun (WGS) entry which is preliminary data.</text>
</comment>
<organism evidence="1 3">
    <name type="scientific">Bacillus clarus</name>
    <dbReference type="NCBI Taxonomy" id="2338372"/>
    <lineage>
        <taxon>Bacteria</taxon>
        <taxon>Bacillati</taxon>
        <taxon>Bacillota</taxon>
        <taxon>Bacilli</taxon>
        <taxon>Bacillales</taxon>
        <taxon>Bacillaceae</taxon>
        <taxon>Bacillus</taxon>
        <taxon>Bacillus cereus group</taxon>
    </lineage>
</organism>
<evidence type="ECO:0000313" key="4">
    <source>
        <dbReference type="Proteomes" id="UP000264294"/>
    </source>
</evidence>
<keyword evidence="4" id="KW-1185">Reference proteome</keyword>
<sequence>MSKVIVFPYKPQPRQKLFHFITTDKKYWADEVLYGGAAGGGKSAAIVGDAFKNAVKYPGINILVLRRTLGELEGSILLKMLEWYPREICKYNASKHVWEIKVGNAVSRIWCGYCEQENDVYRYQGKEFEIIYYCK</sequence>
<protein>
    <submittedName>
        <fullName evidence="1">Terminase-like family protein</fullName>
    </submittedName>
</protein>
<name>A0A090YL96_9BACI</name>
<dbReference type="EMBL" id="QVOD01000080">
    <property type="protein sequence ID" value="RFT62125.1"/>
    <property type="molecule type" value="Genomic_DNA"/>
</dbReference>
<dbReference type="InterPro" id="IPR027417">
    <property type="entry name" value="P-loop_NTPase"/>
</dbReference>
<dbReference type="Proteomes" id="UP000264294">
    <property type="component" value="Unassembled WGS sequence"/>
</dbReference>
<dbReference type="RefSeq" id="WP_042983459.1">
    <property type="nucleotide sequence ID" value="NZ_JMQC01000008.1"/>
</dbReference>
<dbReference type="AlphaFoldDB" id="A0A090YL96"/>
<evidence type="ECO:0000313" key="2">
    <source>
        <dbReference type="EMBL" id="RFT62125.1"/>
    </source>
</evidence>
<dbReference type="Proteomes" id="UP000029389">
    <property type="component" value="Unassembled WGS sequence"/>
</dbReference>
<gene>
    <name evidence="2" type="ORF">D0U04_29130</name>
    <name evidence="1" type="ORF">DJ93_4600</name>
</gene>
<dbReference type="Gene3D" id="3.40.50.300">
    <property type="entry name" value="P-loop containing nucleotide triphosphate hydrolases"/>
    <property type="match status" value="1"/>
</dbReference>
<evidence type="ECO:0000313" key="3">
    <source>
        <dbReference type="Proteomes" id="UP000029389"/>
    </source>
</evidence>
<evidence type="ECO:0000313" key="1">
    <source>
        <dbReference type="EMBL" id="KFM99239.1"/>
    </source>
</evidence>
<proteinExistence type="predicted"/>
<dbReference type="PATRIC" id="fig|1405.8.peg.4736"/>